<proteinExistence type="predicted"/>
<gene>
    <name evidence="1" type="ORF">C4B59_12925</name>
</gene>
<name>A0AC61L027_9EURY</name>
<sequence length="252" mass="27503">MVFENLKTITEVEVKYTTRSCLAIHSGKSTAYSVVDQPIIKIGGVPVIPGSSIKGALRSITESIFSESGVDVCIPEASIPKTIKRKRRHEDYARDLGRLPPCDHSRGNVCPVCDIFGAASLSGRAMFMDARPESDIVPIKRTHVAIRRDTNAQSDGSLMELEAIDEGAIFLGTIRVFNAEEWQVGAILRALEVLKLVGLGAKKTAGYGEIDTSVEKIMLNTFADGVRKTEDATPNAEEYMCAFEDKLSKHES</sequence>
<organism evidence="1 2">
    <name type="scientific">Candidatus Methanogaster sp</name>
    <dbReference type="NCBI Taxonomy" id="3386292"/>
    <lineage>
        <taxon>Archaea</taxon>
        <taxon>Methanobacteriati</taxon>
        <taxon>Methanobacteriota</taxon>
        <taxon>Stenosarchaea group</taxon>
        <taxon>Methanomicrobia</taxon>
        <taxon>Methanosarcinales</taxon>
        <taxon>ANME-2 cluster</taxon>
        <taxon>Candidatus Methanogasteraceae</taxon>
        <taxon>Candidatus Methanogaster</taxon>
    </lineage>
</organism>
<dbReference type="EMBL" id="PQXF01000034">
    <property type="protein sequence ID" value="PXF58608.1"/>
    <property type="molecule type" value="Genomic_DNA"/>
</dbReference>
<evidence type="ECO:0000313" key="2">
    <source>
        <dbReference type="Proteomes" id="UP000248329"/>
    </source>
</evidence>
<reference evidence="1" key="1">
    <citation type="submission" date="2018-01" db="EMBL/GenBank/DDBJ databases">
        <authorList>
            <person name="Krukenberg V."/>
        </authorList>
    </citation>
    <scope>NUCLEOTIDE SEQUENCE</scope>
    <source>
        <strain evidence="1">E20ANME2</strain>
    </source>
</reference>
<protein>
    <submittedName>
        <fullName evidence="1">Uncharacterized protein</fullName>
    </submittedName>
</protein>
<evidence type="ECO:0000313" key="1">
    <source>
        <dbReference type="EMBL" id="PXF58608.1"/>
    </source>
</evidence>
<comment type="caution">
    <text evidence="1">The sequence shown here is derived from an EMBL/GenBank/DDBJ whole genome shotgun (WGS) entry which is preliminary data.</text>
</comment>
<dbReference type="Proteomes" id="UP000248329">
    <property type="component" value="Unassembled WGS sequence"/>
</dbReference>
<accession>A0AC61L027</accession>